<reference evidence="1" key="1">
    <citation type="submission" date="2018-02" db="EMBL/GenBank/DDBJ databases">
        <title>Rhizophora mucronata_Transcriptome.</title>
        <authorList>
            <person name="Meera S.P."/>
            <person name="Sreeshan A."/>
            <person name="Augustine A."/>
        </authorList>
    </citation>
    <scope>NUCLEOTIDE SEQUENCE</scope>
    <source>
        <tissue evidence="1">Leaf</tissue>
    </source>
</reference>
<dbReference type="EMBL" id="GGEC01078554">
    <property type="protein sequence ID" value="MBX59038.1"/>
    <property type="molecule type" value="Transcribed_RNA"/>
</dbReference>
<dbReference type="AlphaFoldDB" id="A0A2P2PWC0"/>
<proteinExistence type="predicted"/>
<evidence type="ECO:0000313" key="1">
    <source>
        <dbReference type="EMBL" id="MBX59038.1"/>
    </source>
</evidence>
<organism evidence="1">
    <name type="scientific">Rhizophora mucronata</name>
    <name type="common">Asiatic mangrove</name>
    <dbReference type="NCBI Taxonomy" id="61149"/>
    <lineage>
        <taxon>Eukaryota</taxon>
        <taxon>Viridiplantae</taxon>
        <taxon>Streptophyta</taxon>
        <taxon>Embryophyta</taxon>
        <taxon>Tracheophyta</taxon>
        <taxon>Spermatophyta</taxon>
        <taxon>Magnoliopsida</taxon>
        <taxon>eudicotyledons</taxon>
        <taxon>Gunneridae</taxon>
        <taxon>Pentapetalae</taxon>
        <taxon>rosids</taxon>
        <taxon>fabids</taxon>
        <taxon>Malpighiales</taxon>
        <taxon>Rhizophoraceae</taxon>
        <taxon>Rhizophora</taxon>
    </lineage>
</organism>
<sequence>MCLNPNAYLGTNGQIKK</sequence>
<protein>
    <submittedName>
        <fullName evidence="1">Uncharacterized protein</fullName>
    </submittedName>
</protein>
<accession>A0A2P2PWC0</accession>
<name>A0A2P2PWC0_RHIMU</name>